<organism evidence="1 2">
    <name type="scientific">Diphasiastrum complanatum</name>
    <name type="common">Issler's clubmoss</name>
    <name type="synonym">Lycopodium complanatum</name>
    <dbReference type="NCBI Taxonomy" id="34168"/>
    <lineage>
        <taxon>Eukaryota</taxon>
        <taxon>Viridiplantae</taxon>
        <taxon>Streptophyta</taxon>
        <taxon>Embryophyta</taxon>
        <taxon>Tracheophyta</taxon>
        <taxon>Lycopodiopsida</taxon>
        <taxon>Lycopodiales</taxon>
        <taxon>Lycopodiaceae</taxon>
        <taxon>Lycopodioideae</taxon>
        <taxon>Diphasiastrum</taxon>
    </lineage>
</organism>
<reference evidence="2" key="1">
    <citation type="journal article" date="2024" name="Proc. Natl. Acad. Sci. U.S.A.">
        <title>Extraordinary preservation of gene collinearity over three hundred million years revealed in homosporous lycophytes.</title>
        <authorList>
            <person name="Li C."/>
            <person name="Wickell D."/>
            <person name="Kuo L.Y."/>
            <person name="Chen X."/>
            <person name="Nie B."/>
            <person name="Liao X."/>
            <person name="Peng D."/>
            <person name="Ji J."/>
            <person name="Jenkins J."/>
            <person name="Williams M."/>
            <person name="Shu S."/>
            <person name="Plott C."/>
            <person name="Barry K."/>
            <person name="Rajasekar S."/>
            <person name="Grimwood J."/>
            <person name="Han X."/>
            <person name="Sun S."/>
            <person name="Hou Z."/>
            <person name="He W."/>
            <person name="Dai G."/>
            <person name="Sun C."/>
            <person name="Schmutz J."/>
            <person name="Leebens-Mack J.H."/>
            <person name="Li F.W."/>
            <person name="Wang L."/>
        </authorList>
    </citation>
    <scope>NUCLEOTIDE SEQUENCE [LARGE SCALE GENOMIC DNA]</scope>
    <source>
        <strain evidence="2">cv. PW_Plant_1</strain>
    </source>
</reference>
<protein>
    <submittedName>
        <fullName evidence="1">Uncharacterized protein</fullName>
    </submittedName>
</protein>
<evidence type="ECO:0000313" key="2">
    <source>
        <dbReference type="Proteomes" id="UP001162992"/>
    </source>
</evidence>
<proteinExistence type="predicted"/>
<dbReference type="Proteomes" id="UP001162992">
    <property type="component" value="Chromosome 20"/>
</dbReference>
<evidence type="ECO:0000313" key="1">
    <source>
        <dbReference type="EMBL" id="KAJ7519361.1"/>
    </source>
</evidence>
<name>A0ACC2APH5_DIPCM</name>
<gene>
    <name evidence="1" type="ORF">O6H91_20G035600</name>
</gene>
<accession>A0ACC2APH5</accession>
<dbReference type="EMBL" id="CM055111">
    <property type="protein sequence ID" value="KAJ7519361.1"/>
    <property type="molecule type" value="Genomic_DNA"/>
</dbReference>
<sequence>MDKSDIRKWFLKQAHSKEADTSNAVKQGVAKKGEAAIPVVEAAKLSRSTSGTSSAKSKVNEGIRSPLQTSPSPPVKRQKGVSTDNSNVAIEKPSSKRLCIESKDDVGIKSESPVKEKRKRGQASDVGQDLSSDTPLKTPAKTVGRGVPSSTEKPDNKPVSSGRGQGGYGRGGGYGYMPARVTPPHKGEKDVPEGADDALAGLTFVISGTLDSLEREEAEDLIKRHGGRVTSAVSKKTSYLLADEDVGGRKSEKAKELGVPFLTEDGLFNLIRASKKKNSAAKCVEKAVLTPRGGANVLSSPKGGVKSNSIGKRTAHEAETIDRKTSRALRPSTSEKSGPAEVESWPQKHRPKSSDEIIGNQSIVKQLRDWLNLWEKHHLHSGPREGKGKKQTNGGSSTTAVKKAVLLSGPPGIGKTTTARLLSQELGYQALEVNASDSRGKSDSKVQKGIGGSTANTIKEMVSNESLSFKGTNWTTNHQKSVLIMDEVDGMSGGDRGGIADLIASIKASQVPIICICNDRYSQKLKSLINHCLPLAFRKPTKQQMAKRLQQIAQTEGLHVDEVTLEELADQSNGDMRMALNQLQYMSLRSKSLKYTDMKSRLLASRKDEDITPFTAVDKLLGYDGGRLRMDERLDATMSDPDLVPLLIEENYLNYRPSGAGRDESGTARMDLVARAAASIADGDIVNVQIRRFRQWQHAQMSAFMSSIIPAALMHGQREVLTQGERNFNRFGSWLGKNSSLNKKIRLLEDVHVHMLASRNCEPTREAVRLDYVKVLALQLTVPLRRLNKDEAVLKVVDVMDEYSLTQDDFDTILDITKFQGHANLLDGVQPATKTALTKAYKQREQDRRVRSADLLPSILPGQKKSAKKIVHVGLLESEAIDDDELIKDDAAELSGEEENGETDELEETGADLLKKAQTGFEIIVKSGEVKGARRNNGRLEATNAKSNLPKKRQNPSNTESKGGKRKK</sequence>
<keyword evidence="2" id="KW-1185">Reference proteome</keyword>
<comment type="caution">
    <text evidence="1">The sequence shown here is derived from an EMBL/GenBank/DDBJ whole genome shotgun (WGS) entry which is preliminary data.</text>
</comment>